<evidence type="ECO:0000313" key="3">
    <source>
        <dbReference type="Proteomes" id="UP001596410"/>
    </source>
</evidence>
<feature type="region of interest" description="Disordered" evidence="1">
    <location>
        <begin position="1"/>
        <end position="30"/>
    </location>
</feature>
<gene>
    <name evidence="2" type="ORF">ACFQIC_19345</name>
</gene>
<dbReference type="RefSeq" id="WP_204708419.1">
    <property type="nucleotide sequence ID" value="NZ_JBHSZV010000062.1"/>
</dbReference>
<evidence type="ECO:0000313" key="2">
    <source>
        <dbReference type="EMBL" id="MFC7063956.1"/>
    </source>
</evidence>
<evidence type="ECO:0000256" key="1">
    <source>
        <dbReference type="SAM" id="MobiDB-lite"/>
    </source>
</evidence>
<dbReference type="EMBL" id="JBHSZV010000062">
    <property type="protein sequence ID" value="MFC7063956.1"/>
    <property type="molecule type" value="Genomic_DNA"/>
</dbReference>
<protein>
    <submittedName>
        <fullName evidence="2">Uncharacterized protein</fullName>
    </submittedName>
</protein>
<name>A0ABW2ESK0_9BACI</name>
<proteinExistence type="predicted"/>
<reference evidence="3" key="1">
    <citation type="journal article" date="2019" name="Int. J. Syst. Evol. Microbiol.">
        <title>The Global Catalogue of Microorganisms (GCM) 10K type strain sequencing project: providing services to taxonomists for standard genome sequencing and annotation.</title>
        <authorList>
            <consortium name="The Broad Institute Genomics Platform"/>
            <consortium name="The Broad Institute Genome Sequencing Center for Infectious Disease"/>
            <person name="Wu L."/>
            <person name="Ma J."/>
        </authorList>
    </citation>
    <scope>NUCLEOTIDE SEQUENCE [LARGE SCALE GENOMIC DNA]</scope>
    <source>
        <strain evidence="3">CGMCC 4.1621</strain>
    </source>
</reference>
<dbReference type="Proteomes" id="UP001596410">
    <property type="component" value="Unassembled WGS sequence"/>
</dbReference>
<organism evidence="2 3">
    <name type="scientific">Halobacillus seohaensis</name>
    <dbReference type="NCBI Taxonomy" id="447421"/>
    <lineage>
        <taxon>Bacteria</taxon>
        <taxon>Bacillati</taxon>
        <taxon>Bacillota</taxon>
        <taxon>Bacilli</taxon>
        <taxon>Bacillales</taxon>
        <taxon>Bacillaceae</taxon>
        <taxon>Halobacillus</taxon>
    </lineage>
</organism>
<keyword evidence="3" id="KW-1185">Reference proteome</keyword>
<accession>A0ABW2ESK0</accession>
<sequence length="207" mass="24182">MAEMTHHQRIKEYRTRLDEAKRERQERRVEAGLPAEAPAEDFVDDALATVIFDEHVRPLLPVVTHYIGATIKAGRIIPVDTSYFDDVEPYFAVLRYSDKLSMYSGLVRGVVRSMRQYNAVLDSGEPYDMDDVKHSLHKSARMMKLFHENESSLTDLRNEGLYERVAWLRDSEENVREEIHKVIAHYKEIEPLLEESQKEGELKYENN</sequence>
<comment type="caution">
    <text evidence="2">The sequence shown here is derived from an EMBL/GenBank/DDBJ whole genome shotgun (WGS) entry which is preliminary data.</text>
</comment>